<feature type="domain" description="TonB C-terminal" evidence="6">
    <location>
        <begin position="223"/>
        <end position="315"/>
    </location>
</feature>
<dbReference type="InterPro" id="IPR006260">
    <property type="entry name" value="TonB/TolA_C"/>
</dbReference>
<evidence type="ECO:0000259" key="6">
    <source>
        <dbReference type="PROSITE" id="PS52015"/>
    </source>
</evidence>
<comment type="caution">
    <text evidence="7">The sequence shown here is derived from an EMBL/GenBank/DDBJ whole genome shotgun (WGS) entry which is preliminary data.</text>
</comment>
<gene>
    <name evidence="7" type="ORF">AZI87_08830</name>
</gene>
<reference evidence="7 8" key="1">
    <citation type="submission" date="2016-03" db="EMBL/GenBank/DDBJ databases">
        <authorList>
            <person name="Ploux O."/>
        </authorList>
    </citation>
    <scope>NUCLEOTIDE SEQUENCE [LARGE SCALE GENOMIC DNA]</scope>
    <source>
        <strain evidence="7 8">EC13</strain>
    </source>
</reference>
<dbReference type="GO" id="GO:0016020">
    <property type="term" value="C:membrane"/>
    <property type="evidence" value="ECO:0007669"/>
    <property type="project" value="UniProtKB-SubCell"/>
</dbReference>
<evidence type="ECO:0000313" key="8">
    <source>
        <dbReference type="Proteomes" id="UP000075799"/>
    </source>
</evidence>
<keyword evidence="3" id="KW-1133">Transmembrane helix</keyword>
<keyword evidence="4" id="KW-0472">Membrane</keyword>
<organism evidence="7 8">
    <name type="scientific">Bdellovibrio bacteriovorus</name>
    <dbReference type="NCBI Taxonomy" id="959"/>
    <lineage>
        <taxon>Bacteria</taxon>
        <taxon>Pseudomonadati</taxon>
        <taxon>Bdellovibrionota</taxon>
        <taxon>Bdellovibrionia</taxon>
        <taxon>Bdellovibrionales</taxon>
        <taxon>Pseudobdellovibrionaceae</taxon>
        <taxon>Bdellovibrio</taxon>
    </lineage>
</organism>
<accession>A0A161PR93</accession>
<evidence type="ECO:0000256" key="1">
    <source>
        <dbReference type="ARBA" id="ARBA00004167"/>
    </source>
</evidence>
<proteinExistence type="predicted"/>
<dbReference type="OrthoDB" id="5524095at2"/>
<dbReference type="GO" id="GO:0055085">
    <property type="term" value="P:transmembrane transport"/>
    <property type="evidence" value="ECO:0007669"/>
    <property type="project" value="InterPro"/>
</dbReference>
<name>A0A161PR93_BDEBC</name>
<dbReference type="EMBL" id="LUKD01000001">
    <property type="protein sequence ID" value="KYG69293.1"/>
    <property type="molecule type" value="Genomic_DNA"/>
</dbReference>
<keyword evidence="2" id="KW-0812">Transmembrane</keyword>
<feature type="compositionally biased region" description="Basic and acidic residues" evidence="5">
    <location>
        <begin position="122"/>
        <end position="137"/>
    </location>
</feature>
<evidence type="ECO:0000256" key="5">
    <source>
        <dbReference type="SAM" id="MobiDB-lite"/>
    </source>
</evidence>
<dbReference type="InterPro" id="IPR037682">
    <property type="entry name" value="TonB_C"/>
</dbReference>
<feature type="region of interest" description="Disordered" evidence="5">
    <location>
        <begin position="72"/>
        <end position="137"/>
    </location>
</feature>
<evidence type="ECO:0000256" key="4">
    <source>
        <dbReference type="ARBA" id="ARBA00023136"/>
    </source>
</evidence>
<dbReference type="PROSITE" id="PS52015">
    <property type="entry name" value="TONB_CTD"/>
    <property type="match status" value="1"/>
</dbReference>
<sequence length="315" mass="35229">MMKSPSFRMYVLLSLVFHVLVLGTFLVVESLTPETPKTETVDINFLSPEDLQKMQQVEAALKKQALSRNQIVEQSETSANEEVPENARFLSAKNQKVEKQTQAANRGEFQNLKKAAPQKTGPKGDGKQKNLAKSEESKKQIAKDLFKTFDATEALERQKLADKESGLGEGRGSGEQNTGTGAETSQTNDYLKDVNVGLETVLNTREFKYYSYYNRIRKQLAQHWEGRVRDKLSKMFKEGRAPAATNQDRITKLMIVLNDKGTLVRVQVISDSGVRDLDDAAIEAFRAAAPFPNPPKGIVEGDGTVKIRWDFVLET</sequence>
<dbReference type="NCBIfam" id="TIGR01352">
    <property type="entry name" value="tonB_Cterm"/>
    <property type="match status" value="1"/>
</dbReference>
<evidence type="ECO:0000256" key="2">
    <source>
        <dbReference type="ARBA" id="ARBA00022692"/>
    </source>
</evidence>
<feature type="region of interest" description="Disordered" evidence="5">
    <location>
        <begin position="160"/>
        <end position="188"/>
    </location>
</feature>
<protein>
    <submittedName>
        <fullName evidence="7">Energy transducer TonB</fullName>
    </submittedName>
</protein>
<dbReference type="RefSeq" id="WP_063206190.1">
    <property type="nucleotide sequence ID" value="NZ_LUKD01000001.1"/>
</dbReference>
<evidence type="ECO:0000313" key="7">
    <source>
        <dbReference type="EMBL" id="KYG69293.1"/>
    </source>
</evidence>
<feature type="compositionally biased region" description="Polar residues" evidence="5">
    <location>
        <begin position="176"/>
        <end position="188"/>
    </location>
</feature>
<dbReference type="AlphaFoldDB" id="A0A161PR93"/>
<dbReference type="Gene3D" id="3.30.1150.10">
    <property type="match status" value="1"/>
</dbReference>
<dbReference type="Pfam" id="PF13103">
    <property type="entry name" value="TonB_2"/>
    <property type="match status" value="1"/>
</dbReference>
<evidence type="ECO:0000256" key="3">
    <source>
        <dbReference type="ARBA" id="ARBA00022989"/>
    </source>
</evidence>
<dbReference type="Proteomes" id="UP000075799">
    <property type="component" value="Unassembled WGS sequence"/>
</dbReference>
<comment type="subcellular location">
    <subcellularLocation>
        <location evidence="1">Membrane</location>
        <topology evidence="1">Single-pass membrane protein</topology>
    </subcellularLocation>
</comment>
<dbReference type="SUPFAM" id="SSF74653">
    <property type="entry name" value="TolA/TonB C-terminal domain"/>
    <property type="match status" value="1"/>
</dbReference>